<feature type="region of interest" description="Disordered" evidence="1">
    <location>
        <begin position="1"/>
        <end position="37"/>
    </location>
</feature>
<gene>
    <name evidence="2" type="ORF">AVDCRST_MAG77-2440</name>
</gene>
<evidence type="ECO:0000313" key="2">
    <source>
        <dbReference type="EMBL" id="CAA9258257.1"/>
    </source>
</evidence>
<dbReference type="AlphaFoldDB" id="A0A6J4IQR4"/>
<accession>A0A6J4IQR4</accession>
<reference evidence="2" key="1">
    <citation type="submission" date="2020-02" db="EMBL/GenBank/DDBJ databases">
        <authorList>
            <person name="Meier V. D."/>
        </authorList>
    </citation>
    <scope>NUCLEOTIDE SEQUENCE</scope>
    <source>
        <strain evidence="2">AVDCRST_MAG77</strain>
    </source>
</reference>
<feature type="non-terminal residue" evidence="2">
    <location>
        <position position="37"/>
    </location>
</feature>
<protein>
    <submittedName>
        <fullName evidence="2">Uncharacterized protein</fullName>
    </submittedName>
</protein>
<name>A0A6J4IQR4_9CHLR</name>
<sequence length="37" mass="4670">HRRPPRRNPLRRRRRPRLPQPRSRSRRPARRVGRIPV</sequence>
<proteinExistence type="predicted"/>
<feature type="non-terminal residue" evidence="2">
    <location>
        <position position="1"/>
    </location>
</feature>
<evidence type="ECO:0000256" key="1">
    <source>
        <dbReference type="SAM" id="MobiDB-lite"/>
    </source>
</evidence>
<organism evidence="2">
    <name type="scientific">uncultured Chloroflexota bacterium</name>
    <dbReference type="NCBI Taxonomy" id="166587"/>
    <lineage>
        <taxon>Bacteria</taxon>
        <taxon>Bacillati</taxon>
        <taxon>Chloroflexota</taxon>
        <taxon>environmental samples</taxon>
    </lineage>
</organism>
<dbReference type="EMBL" id="CADCTC010000148">
    <property type="protein sequence ID" value="CAA9258257.1"/>
    <property type="molecule type" value="Genomic_DNA"/>
</dbReference>